<evidence type="ECO:0008006" key="4">
    <source>
        <dbReference type="Google" id="ProtNLM"/>
    </source>
</evidence>
<name>A0A3P8B7Q2_9BILA</name>
<keyword evidence="3" id="KW-1185">Reference proteome</keyword>
<organism evidence="2 3">
    <name type="scientific">Soboliphyme baturini</name>
    <dbReference type="NCBI Taxonomy" id="241478"/>
    <lineage>
        <taxon>Eukaryota</taxon>
        <taxon>Metazoa</taxon>
        <taxon>Ecdysozoa</taxon>
        <taxon>Nematoda</taxon>
        <taxon>Enoplea</taxon>
        <taxon>Dorylaimia</taxon>
        <taxon>Dioctophymatida</taxon>
        <taxon>Dioctophymatoidea</taxon>
        <taxon>Soboliphymatidae</taxon>
        <taxon>Soboliphyme</taxon>
    </lineage>
</organism>
<dbReference type="InterPro" id="IPR035979">
    <property type="entry name" value="RBD_domain_sf"/>
</dbReference>
<dbReference type="EMBL" id="UZAM01008037">
    <property type="protein sequence ID" value="VDP02875.1"/>
    <property type="molecule type" value="Genomic_DNA"/>
</dbReference>
<protein>
    <recommendedName>
        <fullName evidence="4">RRM domain-containing protein</fullName>
    </recommendedName>
</protein>
<proteinExistence type="predicted"/>
<evidence type="ECO:0000313" key="3">
    <source>
        <dbReference type="Proteomes" id="UP000270296"/>
    </source>
</evidence>
<keyword evidence="1" id="KW-1133">Transmembrane helix</keyword>
<dbReference type="PANTHER" id="PTHR15592">
    <property type="entry name" value="MATRIN 3/NUCLEAR PROTEIN 220-RELATED"/>
    <property type="match status" value="1"/>
</dbReference>
<dbReference type="AlphaFoldDB" id="A0A3P8B7Q2"/>
<dbReference type="SUPFAM" id="SSF54928">
    <property type="entry name" value="RNA-binding domain, RBD"/>
    <property type="match status" value="1"/>
</dbReference>
<sequence length="193" mass="22011">MTSYDVWRLGVYGDVHRVKVLFNKKDNALIQYAEPPQAQLAIQYLDKLKLWDKVIRVTSSKHMNVQMPKEGQPDAGLTKDFYQSPLHRFKKPGSKNYLNIYPPSSTLHLSNIAPSVTEEFLTEAFMEKGFKVRGFKFFPKDHKMALVQLDSIGDAVLALIVLMSSYLLNLLSMTFCFFGCFTSDGVEDRICSI</sequence>
<feature type="transmembrane region" description="Helical" evidence="1">
    <location>
        <begin position="156"/>
        <end position="181"/>
    </location>
</feature>
<dbReference type="InterPro" id="IPR012677">
    <property type="entry name" value="Nucleotide-bd_a/b_plait_sf"/>
</dbReference>
<dbReference type="Gene3D" id="3.30.70.330">
    <property type="match status" value="2"/>
</dbReference>
<dbReference type="OrthoDB" id="296632at2759"/>
<dbReference type="FunFam" id="3.30.70.330:FF:000341">
    <property type="entry name" value="Hephaestus, isoform C"/>
    <property type="match status" value="1"/>
</dbReference>
<keyword evidence="1" id="KW-0812">Transmembrane</keyword>
<gene>
    <name evidence="2" type="ORF">SBAD_LOCUS3950</name>
</gene>
<dbReference type="GO" id="GO:0003676">
    <property type="term" value="F:nucleic acid binding"/>
    <property type="evidence" value="ECO:0007669"/>
    <property type="project" value="InterPro"/>
</dbReference>
<keyword evidence="1" id="KW-0472">Membrane</keyword>
<evidence type="ECO:0000256" key="1">
    <source>
        <dbReference type="SAM" id="Phobius"/>
    </source>
</evidence>
<dbReference type="Pfam" id="PF13893">
    <property type="entry name" value="RRM_5"/>
    <property type="match status" value="1"/>
</dbReference>
<reference evidence="2 3" key="1">
    <citation type="submission" date="2018-11" db="EMBL/GenBank/DDBJ databases">
        <authorList>
            <consortium name="Pathogen Informatics"/>
        </authorList>
    </citation>
    <scope>NUCLEOTIDE SEQUENCE [LARGE SCALE GENOMIC DNA]</scope>
</reference>
<accession>A0A3P8B7Q2</accession>
<dbReference type="Proteomes" id="UP000270296">
    <property type="component" value="Unassembled WGS sequence"/>
</dbReference>
<evidence type="ECO:0000313" key="2">
    <source>
        <dbReference type="EMBL" id="VDP02875.1"/>
    </source>
</evidence>